<reference evidence="1" key="1">
    <citation type="journal article" date="2021" name="bioRxiv">
        <title>Whole Genome Assembly and Annotation of Northern Wild Rice, Zizania palustris L., Supports a Whole Genome Duplication in the Zizania Genus.</title>
        <authorList>
            <person name="Haas M."/>
            <person name="Kono T."/>
            <person name="Macchietto M."/>
            <person name="Millas R."/>
            <person name="McGilp L."/>
            <person name="Shao M."/>
            <person name="Duquette J."/>
            <person name="Hirsch C.N."/>
            <person name="Kimball J."/>
        </authorList>
    </citation>
    <scope>NUCLEOTIDE SEQUENCE</scope>
    <source>
        <tissue evidence="1">Fresh leaf tissue</tissue>
    </source>
</reference>
<gene>
    <name evidence="1" type="ORF">GUJ93_ZPchr0004g39871</name>
</gene>
<evidence type="ECO:0000313" key="2">
    <source>
        <dbReference type="Proteomes" id="UP000729402"/>
    </source>
</evidence>
<dbReference type="Proteomes" id="UP000729402">
    <property type="component" value="Unassembled WGS sequence"/>
</dbReference>
<proteinExistence type="predicted"/>
<accession>A0A8J5VYB3</accession>
<organism evidence="1 2">
    <name type="scientific">Zizania palustris</name>
    <name type="common">Northern wild rice</name>
    <dbReference type="NCBI Taxonomy" id="103762"/>
    <lineage>
        <taxon>Eukaryota</taxon>
        <taxon>Viridiplantae</taxon>
        <taxon>Streptophyta</taxon>
        <taxon>Embryophyta</taxon>
        <taxon>Tracheophyta</taxon>
        <taxon>Spermatophyta</taxon>
        <taxon>Magnoliopsida</taxon>
        <taxon>Liliopsida</taxon>
        <taxon>Poales</taxon>
        <taxon>Poaceae</taxon>
        <taxon>BOP clade</taxon>
        <taxon>Oryzoideae</taxon>
        <taxon>Oryzeae</taxon>
        <taxon>Zizaniinae</taxon>
        <taxon>Zizania</taxon>
    </lineage>
</organism>
<evidence type="ECO:0000313" key="1">
    <source>
        <dbReference type="EMBL" id="KAG8064144.1"/>
    </source>
</evidence>
<dbReference type="AlphaFoldDB" id="A0A8J5VYB3"/>
<sequence length="177" mass="19590">MSCQIKVIVSQGTSLQILERSWAPIGCILMLLQVPVLRSLTLSAAGQSIHAIELKGNTPTSGGSYTALNSRNELPIRPATQSSVLDKAVNCSHMGRWMEAHSAVTVCMDTDSDWSKQGRRCLFQESRHAFHGEAVDKTISHTHLFRMDTRGFELVHARRKGFCFTTPSYMHALFGKG</sequence>
<dbReference type="EMBL" id="JAAALK010000285">
    <property type="protein sequence ID" value="KAG8064144.1"/>
    <property type="molecule type" value="Genomic_DNA"/>
</dbReference>
<protein>
    <submittedName>
        <fullName evidence="1">Uncharacterized protein</fullName>
    </submittedName>
</protein>
<keyword evidence="2" id="KW-1185">Reference proteome</keyword>
<name>A0A8J5VYB3_ZIZPA</name>
<comment type="caution">
    <text evidence="1">The sequence shown here is derived from an EMBL/GenBank/DDBJ whole genome shotgun (WGS) entry which is preliminary data.</text>
</comment>
<reference evidence="1" key="2">
    <citation type="submission" date="2021-02" db="EMBL/GenBank/DDBJ databases">
        <authorList>
            <person name="Kimball J.A."/>
            <person name="Haas M.W."/>
            <person name="Macchietto M."/>
            <person name="Kono T."/>
            <person name="Duquette J."/>
            <person name="Shao M."/>
        </authorList>
    </citation>
    <scope>NUCLEOTIDE SEQUENCE</scope>
    <source>
        <tissue evidence="1">Fresh leaf tissue</tissue>
    </source>
</reference>